<keyword evidence="5" id="KW-1185">Reference proteome</keyword>
<dbReference type="EMBL" id="QXFV01000802">
    <property type="protein sequence ID" value="KAE9025663.1"/>
    <property type="molecule type" value="Genomic_DNA"/>
</dbReference>
<dbReference type="Proteomes" id="UP000434957">
    <property type="component" value="Unassembled WGS sequence"/>
</dbReference>
<dbReference type="AlphaFoldDB" id="A0A6A3MQ88"/>
<evidence type="ECO:0000313" key="2">
    <source>
        <dbReference type="EMBL" id="KAE9031688.1"/>
    </source>
</evidence>
<dbReference type="OrthoDB" id="126222at2759"/>
<dbReference type="EMBL" id="QXFU01000515">
    <property type="protein sequence ID" value="KAE9031688.1"/>
    <property type="molecule type" value="Genomic_DNA"/>
</dbReference>
<gene>
    <name evidence="1" type="ORF">PR001_g12374</name>
    <name evidence="2" type="ORF">PR002_g9580</name>
    <name evidence="3" type="ORF">PR003_g7926</name>
</gene>
<dbReference type="Proteomes" id="UP000429607">
    <property type="component" value="Unassembled WGS sequence"/>
</dbReference>
<comment type="caution">
    <text evidence="2">The sequence shown here is derived from an EMBL/GenBank/DDBJ whole genome shotgun (WGS) entry which is preliminary data.</text>
</comment>
<organism evidence="2 6">
    <name type="scientific">Phytophthora rubi</name>
    <dbReference type="NCBI Taxonomy" id="129364"/>
    <lineage>
        <taxon>Eukaryota</taxon>
        <taxon>Sar</taxon>
        <taxon>Stramenopiles</taxon>
        <taxon>Oomycota</taxon>
        <taxon>Peronosporomycetes</taxon>
        <taxon>Peronosporales</taxon>
        <taxon>Peronosporaceae</taxon>
        <taxon>Phytophthora</taxon>
    </lineage>
</organism>
<proteinExistence type="predicted"/>
<reference evidence="4 6" key="1">
    <citation type="submission" date="2018-09" db="EMBL/GenBank/DDBJ databases">
        <title>Genomic investigation of the strawberry pathogen Phytophthora fragariae indicates pathogenicity is determined by transcriptional variation in three key races.</title>
        <authorList>
            <person name="Adams T.M."/>
            <person name="Armitage A.D."/>
            <person name="Sobczyk M.K."/>
            <person name="Bates H.J."/>
            <person name="Dunwell J.M."/>
            <person name="Nellist C.F."/>
            <person name="Harrison R.J."/>
        </authorList>
    </citation>
    <scope>NUCLEOTIDE SEQUENCE [LARGE SCALE GENOMIC DNA]</scope>
    <source>
        <strain evidence="1 4">SCRP249</strain>
        <strain evidence="2 6">SCRP324</strain>
        <strain evidence="3 5">SCRP333</strain>
    </source>
</reference>
<protein>
    <submittedName>
        <fullName evidence="2">Uncharacterized protein</fullName>
    </submittedName>
</protein>
<accession>A0A6A3MQ88</accession>
<evidence type="ECO:0000313" key="5">
    <source>
        <dbReference type="Proteomes" id="UP000434957"/>
    </source>
</evidence>
<evidence type="ECO:0000313" key="3">
    <source>
        <dbReference type="EMBL" id="KAE9345492.1"/>
    </source>
</evidence>
<dbReference type="Proteomes" id="UP000435112">
    <property type="component" value="Unassembled WGS sequence"/>
</dbReference>
<evidence type="ECO:0000313" key="6">
    <source>
        <dbReference type="Proteomes" id="UP000435112"/>
    </source>
</evidence>
<sequence length="55" mass="6088">MEYGTVRAEIEAAFPNSQTVKVNGVEQAQTVAEYLGKKYPTSWTQFGNGTFTPED</sequence>
<name>A0A6A3MQ88_9STRA</name>
<evidence type="ECO:0000313" key="4">
    <source>
        <dbReference type="Proteomes" id="UP000429607"/>
    </source>
</evidence>
<evidence type="ECO:0000313" key="1">
    <source>
        <dbReference type="EMBL" id="KAE9025663.1"/>
    </source>
</evidence>
<dbReference type="EMBL" id="QXFT01000383">
    <property type="protein sequence ID" value="KAE9345492.1"/>
    <property type="molecule type" value="Genomic_DNA"/>
</dbReference>